<evidence type="ECO:0000256" key="2">
    <source>
        <dbReference type="RuleBase" id="RU362039"/>
    </source>
</evidence>
<sequence>MRVGLISDTHGLLRPEALDFLRGSDHIIHAGDITGPEILPPLAAIAPLTVVRGNNDHGAWARELPETAILRLGPLAIYVIHDLKELPLDPAREGMRVVVAGHSHKPSSSERGGVLYVNPGSAGRRRFTLPISVGELLVEGGQVTARLVTLDVG</sequence>
<dbReference type="Gene3D" id="3.60.21.10">
    <property type="match status" value="1"/>
</dbReference>
<evidence type="ECO:0000259" key="3">
    <source>
        <dbReference type="Pfam" id="PF12850"/>
    </source>
</evidence>
<dbReference type="InterPro" id="IPR024654">
    <property type="entry name" value="Calcineurin-like_PHP_lpxH"/>
</dbReference>
<dbReference type="RefSeq" id="WP_281908589.1">
    <property type="nucleotide sequence ID" value="NZ_AP026966.1"/>
</dbReference>
<evidence type="ECO:0000313" key="4">
    <source>
        <dbReference type="EMBL" id="BDT59748.1"/>
    </source>
</evidence>
<gene>
    <name evidence="4" type="ORF">MasN3_32420</name>
</gene>
<evidence type="ECO:0000313" key="5">
    <source>
        <dbReference type="Proteomes" id="UP001163336"/>
    </source>
</evidence>
<accession>A0ABM8C8Y9</accession>
<dbReference type="InterPro" id="IPR000979">
    <property type="entry name" value="Phosphodiesterase_MJ0936/Vps29"/>
</dbReference>
<comment type="similarity">
    <text evidence="1 2">Belongs to the metallophosphoesterase superfamily. YfcE family.</text>
</comment>
<evidence type="ECO:0000256" key="1">
    <source>
        <dbReference type="ARBA" id="ARBA00008950"/>
    </source>
</evidence>
<feature type="domain" description="Calcineurin-like phosphoesterase" evidence="3">
    <location>
        <begin position="1"/>
        <end position="134"/>
    </location>
</feature>
<dbReference type="Proteomes" id="UP001163336">
    <property type="component" value="Chromosome"/>
</dbReference>
<name>A0ABM8C8Y9_9BURK</name>
<dbReference type="EMBL" id="AP026966">
    <property type="protein sequence ID" value="BDT59748.1"/>
    <property type="molecule type" value="Genomic_DNA"/>
</dbReference>
<dbReference type="PANTHER" id="PTHR11124">
    <property type="entry name" value="VACUOLAR SORTING PROTEIN VPS29"/>
    <property type="match status" value="1"/>
</dbReference>
<keyword evidence="2" id="KW-0479">Metal-binding</keyword>
<keyword evidence="5" id="KW-1185">Reference proteome</keyword>
<dbReference type="Pfam" id="PF12850">
    <property type="entry name" value="Metallophos_2"/>
    <property type="match status" value="1"/>
</dbReference>
<proteinExistence type="inferred from homology"/>
<comment type="cofactor">
    <cofactor evidence="2">
        <name>a divalent metal cation</name>
        <dbReference type="ChEBI" id="CHEBI:60240"/>
    </cofactor>
</comment>
<dbReference type="EC" id="3.1.4.-" evidence="2"/>
<dbReference type="SUPFAM" id="SSF56300">
    <property type="entry name" value="Metallo-dependent phosphatases"/>
    <property type="match status" value="1"/>
</dbReference>
<organism evidence="4 5">
    <name type="scientific">Massilia varians</name>
    <dbReference type="NCBI Taxonomy" id="457921"/>
    <lineage>
        <taxon>Bacteria</taxon>
        <taxon>Pseudomonadati</taxon>
        <taxon>Pseudomonadota</taxon>
        <taxon>Betaproteobacteria</taxon>
        <taxon>Burkholderiales</taxon>
        <taxon>Oxalobacteraceae</taxon>
        <taxon>Telluria group</taxon>
        <taxon>Massilia</taxon>
    </lineage>
</organism>
<protein>
    <recommendedName>
        <fullName evidence="2">Phosphoesterase</fullName>
        <ecNumber evidence="2">3.1.4.-</ecNumber>
    </recommendedName>
</protein>
<reference evidence="4" key="1">
    <citation type="submission" date="2022-11" db="EMBL/GenBank/DDBJ databases">
        <title>Isolation and characterization of PLA-degrading bacterium Massilia sp. from Antarctic soil.</title>
        <authorList>
            <person name="Sato K."/>
            <person name="Gomez-Fuentes C."/>
            <person name="Ahmad S.A."/>
            <person name="Zulkharnain A."/>
        </authorList>
    </citation>
    <scope>NUCLEOTIDE SEQUENCE</scope>
    <source>
        <strain evidence="4">N-3</strain>
    </source>
</reference>
<dbReference type="InterPro" id="IPR029052">
    <property type="entry name" value="Metallo-depent_PP-like"/>
</dbReference>
<dbReference type="NCBIfam" id="TIGR00040">
    <property type="entry name" value="yfcE"/>
    <property type="match status" value="1"/>
</dbReference>